<name>A0A286UEV4_9AGAM</name>
<gene>
    <name evidence="2" type="ORF">PNOK_0660700</name>
</gene>
<keyword evidence="1" id="KW-0472">Membrane</keyword>
<dbReference type="OrthoDB" id="2793550at2759"/>
<reference evidence="2 3" key="1">
    <citation type="journal article" date="2017" name="Mol. Ecol.">
        <title>Comparative and population genomic landscape of Phellinus noxius: A hypervariable fungus causing root rot in trees.</title>
        <authorList>
            <person name="Chung C.L."/>
            <person name="Lee T.J."/>
            <person name="Akiba M."/>
            <person name="Lee H.H."/>
            <person name="Kuo T.H."/>
            <person name="Liu D."/>
            <person name="Ke H.M."/>
            <person name="Yokoi T."/>
            <person name="Roa M.B."/>
            <person name="Lu M.J."/>
            <person name="Chang Y.Y."/>
            <person name="Ann P.J."/>
            <person name="Tsai J.N."/>
            <person name="Chen C.Y."/>
            <person name="Tzean S.S."/>
            <person name="Ota Y."/>
            <person name="Hattori T."/>
            <person name="Sahashi N."/>
            <person name="Liou R.F."/>
            <person name="Kikuchi T."/>
            <person name="Tsai I.J."/>
        </authorList>
    </citation>
    <scope>NUCLEOTIDE SEQUENCE [LARGE SCALE GENOMIC DNA]</scope>
    <source>
        <strain evidence="2 3">FFPRI411160</strain>
    </source>
</reference>
<feature type="transmembrane region" description="Helical" evidence="1">
    <location>
        <begin position="130"/>
        <end position="151"/>
    </location>
</feature>
<evidence type="ECO:0000313" key="2">
    <source>
        <dbReference type="EMBL" id="PAV18121.1"/>
    </source>
</evidence>
<feature type="transmembrane region" description="Helical" evidence="1">
    <location>
        <begin position="80"/>
        <end position="97"/>
    </location>
</feature>
<keyword evidence="1" id="KW-0812">Transmembrane</keyword>
<evidence type="ECO:0000256" key="1">
    <source>
        <dbReference type="SAM" id="Phobius"/>
    </source>
</evidence>
<accession>A0A286UEV4</accession>
<feature type="transmembrane region" description="Helical" evidence="1">
    <location>
        <begin position="45"/>
        <end position="68"/>
    </location>
</feature>
<keyword evidence="3" id="KW-1185">Reference proteome</keyword>
<dbReference type="AlphaFoldDB" id="A0A286UEV4"/>
<keyword evidence="1" id="KW-1133">Transmembrane helix</keyword>
<evidence type="ECO:0000313" key="3">
    <source>
        <dbReference type="Proteomes" id="UP000217199"/>
    </source>
</evidence>
<proteinExistence type="predicted"/>
<feature type="transmembrane region" description="Helical" evidence="1">
    <location>
        <begin position="12"/>
        <end position="33"/>
    </location>
</feature>
<dbReference type="EMBL" id="NBII01000006">
    <property type="protein sequence ID" value="PAV18121.1"/>
    <property type="molecule type" value="Genomic_DNA"/>
</dbReference>
<comment type="caution">
    <text evidence="2">The sequence shown here is derived from an EMBL/GenBank/DDBJ whole genome shotgun (WGS) entry which is preliminary data.</text>
</comment>
<organism evidence="2 3">
    <name type="scientific">Pyrrhoderma noxium</name>
    <dbReference type="NCBI Taxonomy" id="2282107"/>
    <lineage>
        <taxon>Eukaryota</taxon>
        <taxon>Fungi</taxon>
        <taxon>Dikarya</taxon>
        <taxon>Basidiomycota</taxon>
        <taxon>Agaricomycotina</taxon>
        <taxon>Agaricomycetes</taxon>
        <taxon>Hymenochaetales</taxon>
        <taxon>Hymenochaetaceae</taxon>
        <taxon>Pyrrhoderma</taxon>
    </lineage>
</organism>
<sequence>MKQSYTKVGRNRLKAIVLLLFVNIIVLALSARVNQVQGFFFMADLFPLGLSIATLVVISVSLLLDLVLANSITSRPPFDIFIMSTLTILWLASNSFSTSRWRHVPLNCASIPDDFKTQKVWCKDLQALKAFVWIEWVTILLIALFTLRYVVMEHVQGNKHIWRTALSRYSARTEGGMHRRSSSFFTGLRESGHARGDSFARL</sequence>
<dbReference type="Proteomes" id="UP000217199">
    <property type="component" value="Unassembled WGS sequence"/>
</dbReference>
<protein>
    <recommendedName>
        <fullName evidence="4">MARVEL domain-containing protein</fullName>
    </recommendedName>
</protein>
<evidence type="ECO:0008006" key="4">
    <source>
        <dbReference type="Google" id="ProtNLM"/>
    </source>
</evidence>
<dbReference type="InParanoid" id="A0A286UEV4"/>